<comment type="function">
    <text evidence="8">Catalyzes the transfer of the enolpyruvyl moiety of phosphoenolpyruvate (PEP) to the 5-hydroxyl of shikimate-3-phosphate (S3P) to produce enolpyruvyl shikimate-3-phosphate and inorganic phosphate.</text>
</comment>
<keyword evidence="6 8" id="KW-0057">Aromatic amino acid biosynthesis</keyword>
<feature type="binding site" evidence="8">
    <location>
        <position position="321"/>
    </location>
    <ligand>
        <name>3-phosphoshikimate</name>
        <dbReference type="ChEBI" id="CHEBI:145989"/>
    </ligand>
</feature>
<dbReference type="CDD" id="cd01556">
    <property type="entry name" value="EPSP_synthase"/>
    <property type="match status" value="1"/>
</dbReference>
<dbReference type="AlphaFoldDB" id="A0A8G2EX85"/>
<comment type="similarity">
    <text evidence="2 8">Belongs to the EPSP synthase family.</text>
</comment>
<dbReference type="InterPro" id="IPR023193">
    <property type="entry name" value="EPSP_synthase_CS"/>
</dbReference>
<dbReference type="UniPathway" id="UPA00053">
    <property type="reaction ID" value="UER00089"/>
</dbReference>
<comment type="caution">
    <text evidence="8">Lacks conserved residue(s) required for the propagation of feature annotation.</text>
</comment>
<dbReference type="SUPFAM" id="SSF55205">
    <property type="entry name" value="EPT/RTPC-like"/>
    <property type="match status" value="1"/>
</dbReference>
<dbReference type="InterPro" id="IPR006264">
    <property type="entry name" value="EPSP_synthase"/>
</dbReference>
<feature type="binding site" evidence="8">
    <location>
        <position position="352"/>
    </location>
    <ligand>
        <name>phosphoenolpyruvate</name>
        <dbReference type="ChEBI" id="CHEBI:58702"/>
    </ligand>
</feature>
<organism evidence="10 11">
    <name type="scientific">Thalassobaculum litoreum DSM 18839</name>
    <dbReference type="NCBI Taxonomy" id="1123362"/>
    <lineage>
        <taxon>Bacteria</taxon>
        <taxon>Pseudomonadati</taxon>
        <taxon>Pseudomonadota</taxon>
        <taxon>Alphaproteobacteria</taxon>
        <taxon>Rhodospirillales</taxon>
        <taxon>Thalassobaculaceae</taxon>
        <taxon>Thalassobaculum</taxon>
    </lineage>
</organism>
<comment type="caution">
    <text evidence="10">The sequence shown here is derived from an EMBL/GenBank/DDBJ whole genome shotgun (WGS) entry which is preliminary data.</text>
</comment>
<feature type="binding site" evidence="8">
    <location>
        <position position="23"/>
    </location>
    <ligand>
        <name>phosphoenolpyruvate</name>
        <dbReference type="ChEBI" id="CHEBI:58702"/>
    </ligand>
</feature>
<feature type="binding site" evidence="8">
    <location>
        <position position="28"/>
    </location>
    <ligand>
        <name>3-phosphoshikimate</name>
        <dbReference type="ChEBI" id="CHEBI:145989"/>
    </ligand>
</feature>
<evidence type="ECO:0000256" key="3">
    <source>
        <dbReference type="ARBA" id="ARBA00022490"/>
    </source>
</evidence>
<feature type="binding site" evidence="8">
    <location>
        <position position="396"/>
    </location>
    <ligand>
        <name>phosphoenolpyruvate</name>
        <dbReference type="ChEBI" id="CHEBI:58702"/>
    </ligand>
</feature>
<dbReference type="GO" id="GO:0009073">
    <property type="term" value="P:aromatic amino acid family biosynthetic process"/>
    <property type="evidence" value="ECO:0007669"/>
    <property type="project" value="UniProtKB-KW"/>
</dbReference>
<dbReference type="Gene3D" id="3.65.10.10">
    <property type="entry name" value="Enolpyruvate transferase domain"/>
    <property type="match status" value="2"/>
</dbReference>
<feature type="active site" description="Proton acceptor" evidence="8">
    <location>
        <position position="321"/>
    </location>
</feature>
<feature type="binding site" evidence="8">
    <location>
        <position position="124"/>
    </location>
    <ligand>
        <name>phosphoenolpyruvate</name>
        <dbReference type="ChEBI" id="CHEBI:58702"/>
    </ligand>
</feature>
<evidence type="ECO:0000256" key="6">
    <source>
        <dbReference type="ARBA" id="ARBA00023141"/>
    </source>
</evidence>
<name>A0A8G2EX85_9PROT</name>
<dbReference type="PANTHER" id="PTHR21090:SF5">
    <property type="entry name" value="PENTAFUNCTIONAL AROM POLYPEPTIDE"/>
    <property type="match status" value="1"/>
</dbReference>
<feature type="binding site" evidence="8">
    <location>
        <position position="348"/>
    </location>
    <ligand>
        <name>3-phosphoshikimate</name>
        <dbReference type="ChEBI" id="CHEBI:145989"/>
    </ligand>
</feature>
<protein>
    <recommendedName>
        <fullName evidence="8">3-phosphoshikimate 1-carboxyvinyltransferase</fullName>
        <ecNumber evidence="8">2.5.1.19</ecNumber>
    </recommendedName>
    <alternativeName>
        <fullName evidence="8">5-enolpyruvylshikimate-3-phosphate synthase</fullName>
        <shortName evidence="8">EPSP synthase</shortName>
        <shortName evidence="8">EPSPS</shortName>
    </alternativeName>
</protein>
<evidence type="ECO:0000259" key="9">
    <source>
        <dbReference type="Pfam" id="PF00275"/>
    </source>
</evidence>
<feature type="binding site" evidence="8">
    <location>
        <position position="169"/>
    </location>
    <ligand>
        <name>3-phosphoshikimate</name>
        <dbReference type="ChEBI" id="CHEBI:145989"/>
    </ligand>
</feature>
<dbReference type="InterPro" id="IPR001986">
    <property type="entry name" value="Enolpyruvate_Tfrase_dom"/>
</dbReference>
<keyword evidence="11" id="KW-1185">Reference proteome</keyword>
<evidence type="ECO:0000313" key="11">
    <source>
        <dbReference type="Proteomes" id="UP000198615"/>
    </source>
</evidence>
<feature type="binding site" evidence="8">
    <location>
        <position position="24"/>
    </location>
    <ligand>
        <name>3-phosphoshikimate</name>
        <dbReference type="ChEBI" id="CHEBI:145989"/>
    </ligand>
</feature>
<keyword evidence="5 8" id="KW-0808">Transferase</keyword>
<dbReference type="InterPro" id="IPR036968">
    <property type="entry name" value="Enolpyruvate_Tfrase_sf"/>
</dbReference>
<dbReference type="EMBL" id="FNBW01000002">
    <property type="protein sequence ID" value="SDF28183.1"/>
    <property type="molecule type" value="Genomic_DNA"/>
</dbReference>
<dbReference type="Pfam" id="PF00275">
    <property type="entry name" value="EPSP_synthase"/>
    <property type="match status" value="1"/>
</dbReference>
<feature type="domain" description="Enolpyruvate transferase" evidence="9">
    <location>
        <begin position="11"/>
        <end position="429"/>
    </location>
</feature>
<gene>
    <name evidence="8" type="primary">aroA</name>
    <name evidence="10" type="ORF">SAMN05660686_00880</name>
</gene>
<dbReference type="PROSITE" id="PS00885">
    <property type="entry name" value="EPSP_SYNTHASE_2"/>
    <property type="match status" value="1"/>
</dbReference>
<evidence type="ECO:0000313" key="10">
    <source>
        <dbReference type="EMBL" id="SDF28183.1"/>
    </source>
</evidence>
<sequence length="442" mass="45741">MPQPLISSRARPLTGTLRIPGDKSISHRSLILGGLSVGETRIEGLLEGEDVLATAAAMRAFGATVEHLGPGSWRVVGRGVGGLDEPADVIDCGNAGTGMRLLMGTAAGQPITTFFTGDGSLRRRPMGRVGAPLAQMGVRIVAREGGRPPLAVTGPEILTPITYTLPVASAQVKSAILLAGLAAPGETTVIEPKWTRDHTETMLRHFGAEVRVEDTAEGRRITVVGEPELTGRPVVVPADPSSAAFPAVAALLVEGSELLLPGVGTNPLRFGLFETLLEMGADIELTNKRIEAGEPVADLVVRHSRLKGIEVPAERAPSMIDEYPILAVAAAHAEGTTIMRGLDELRVKESDRLAATANGMAACGARVEVDGDDLTVHGADNGVAGGTTIPVDLDHRIAMAFLVLGMVSADAVAIDDEAAIATSFPGFRELMNGAGAAIGTGA</sequence>
<proteinExistence type="inferred from homology"/>
<dbReference type="GO" id="GO:0005737">
    <property type="term" value="C:cytoplasm"/>
    <property type="evidence" value="ECO:0007669"/>
    <property type="project" value="UniProtKB-SubCell"/>
</dbReference>
<dbReference type="PROSITE" id="PS00104">
    <property type="entry name" value="EPSP_SYNTHASE_1"/>
    <property type="match status" value="1"/>
</dbReference>
<evidence type="ECO:0000256" key="4">
    <source>
        <dbReference type="ARBA" id="ARBA00022605"/>
    </source>
</evidence>
<dbReference type="NCBIfam" id="TIGR01356">
    <property type="entry name" value="aroA"/>
    <property type="match status" value="1"/>
</dbReference>
<comment type="subunit">
    <text evidence="8">Monomer.</text>
</comment>
<dbReference type="InterPro" id="IPR013792">
    <property type="entry name" value="RNA3'P_cycl/enolpyr_Trfase_a/b"/>
</dbReference>
<dbReference type="OrthoDB" id="9809920at2"/>
<dbReference type="FunFam" id="3.65.10.10:FF:000005">
    <property type="entry name" value="3-phosphoshikimate 1-carboxyvinyltransferase"/>
    <property type="match status" value="1"/>
</dbReference>
<evidence type="ECO:0000256" key="1">
    <source>
        <dbReference type="ARBA" id="ARBA00004811"/>
    </source>
</evidence>
<dbReference type="PANTHER" id="PTHR21090">
    <property type="entry name" value="AROM/DEHYDROQUINATE SYNTHASE"/>
    <property type="match status" value="1"/>
</dbReference>
<evidence type="ECO:0000256" key="5">
    <source>
        <dbReference type="ARBA" id="ARBA00022679"/>
    </source>
</evidence>
<dbReference type="EC" id="2.5.1.19" evidence="8"/>
<evidence type="ECO:0000256" key="2">
    <source>
        <dbReference type="ARBA" id="ARBA00009948"/>
    </source>
</evidence>
<evidence type="ECO:0000256" key="8">
    <source>
        <dbReference type="HAMAP-Rule" id="MF_00210"/>
    </source>
</evidence>
<feature type="binding site" evidence="8">
    <location>
        <position position="171"/>
    </location>
    <ligand>
        <name>3-phosphoshikimate</name>
        <dbReference type="ChEBI" id="CHEBI:145989"/>
    </ligand>
</feature>
<accession>A0A8G2EX85</accession>
<feature type="binding site" evidence="8">
    <location>
        <position position="96"/>
    </location>
    <ligand>
        <name>phosphoenolpyruvate</name>
        <dbReference type="ChEBI" id="CHEBI:58702"/>
    </ligand>
</feature>
<feature type="binding site" evidence="8">
    <location>
        <position position="171"/>
    </location>
    <ligand>
        <name>phosphoenolpyruvate</name>
        <dbReference type="ChEBI" id="CHEBI:58702"/>
    </ligand>
</feature>
<evidence type="ECO:0000256" key="7">
    <source>
        <dbReference type="ARBA" id="ARBA00044633"/>
    </source>
</evidence>
<comment type="pathway">
    <text evidence="1 8">Metabolic intermediate biosynthesis; chorismate biosynthesis; chorismate from D-erythrose 4-phosphate and phosphoenolpyruvate: step 6/7.</text>
</comment>
<comment type="catalytic activity">
    <reaction evidence="7">
        <text>3-phosphoshikimate + phosphoenolpyruvate = 5-O-(1-carboxyvinyl)-3-phosphoshikimate + phosphate</text>
        <dbReference type="Rhea" id="RHEA:21256"/>
        <dbReference type="ChEBI" id="CHEBI:43474"/>
        <dbReference type="ChEBI" id="CHEBI:57701"/>
        <dbReference type="ChEBI" id="CHEBI:58702"/>
        <dbReference type="ChEBI" id="CHEBI:145989"/>
        <dbReference type="EC" id="2.5.1.19"/>
    </reaction>
    <physiologicalReaction direction="left-to-right" evidence="7">
        <dbReference type="Rhea" id="RHEA:21257"/>
    </physiologicalReaction>
</comment>
<dbReference type="GO" id="GO:0009423">
    <property type="term" value="P:chorismate biosynthetic process"/>
    <property type="evidence" value="ECO:0007669"/>
    <property type="project" value="UniProtKB-UniRule"/>
</dbReference>
<keyword evidence="4 8" id="KW-0028">Amino-acid biosynthesis</keyword>
<dbReference type="GO" id="GO:0008652">
    <property type="term" value="P:amino acid biosynthetic process"/>
    <property type="evidence" value="ECO:0007669"/>
    <property type="project" value="UniProtKB-KW"/>
</dbReference>
<dbReference type="GO" id="GO:0003866">
    <property type="term" value="F:3-phosphoshikimate 1-carboxyvinyltransferase activity"/>
    <property type="evidence" value="ECO:0007669"/>
    <property type="project" value="UniProtKB-UniRule"/>
</dbReference>
<dbReference type="Proteomes" id="UP000198615">
    <property type="component" value="Unassembled WGS sequence"/>
</dbReference>
<comment type="subcellular location">
    <subcellularLocation>
        <location evidence="8">Cytoplasm</location>
    </subcellularLocation>
</comment>
<dbReference type="HAMAP" id="MF_00210">
    <property type="entry name" value="EPSP_synth"/>
    <property type="match status" value="1"/>
</dbReference>
<feature type="binding site" evidence="8">
    <location>
        <position position="23"/>
    </location>
    <ligand>
        <name>3-phosphoshikimate</name>
        <dbReference type="ChEBI" id="CHEBI:145989"/>
    </ligand>
</feature>
<dbReference type="RefSeq" id="WP_093148425.1">
    <property type="nucleotide sequence ID" value="NZ_FNBW01000002.1"/>
</dbReference>
<reference evidence="10 11" key="1">
    <citation type="submission" date="2016-10" db="EMBL/GenBank/DDBJ databases">
        <authorList>
            <person name="Varghese N."/>
            <person name="Submissions S."/>
        </authorList>
    </citation>
    <scope>NUCLEOTIDE SEQUENCE [LARGE SCALE GENOMIC DNA]</scope>
    <source>
        <strain evidence="10 11">DSM 18839</strain>
    </source>
</reference>
<keyword evidence="3 8" id="KW-0963">Cytoplasm</keyword>
<dbReference type="PIRSF" id="PIRSF000505">
    <property type="entry name" value="EPSPS"/>
    <property type="match status" value="1"/>
</dbReference>